<keyword evidence="1" id="KW-0732">Signal</keyword>
<feature type="signal peptide" evidence="1">
    <location>
        <begin position="1"/>
        <end position="24"/>
    </location>
</feature>
<reference evidence="3" key="1">
    <citation type="submission" date="2019-11" db="EMBL/GenBank/DDBJ databases">
        <authorList>
            <person name="Feng L."/>
        </authorList>
    </citation>
    <scope>NUCLEOTIDE SEQUENCE</scope>
    <source>
        <strain evidence="3">EMassiliensisLFYP7</strain>
    </source>
</reference>
<dbReference type="PROSITE" id="PS51352">
    <property type="entry name" value="THIOREDOXIN_2"/>
    <property type="match status" value="1"/>
</dbReference>
<evidence type="ECO:0000313" key="3">
    <source>
        <dbReference type="EMBL" id="VYU35612.1"/>
    </source>
</evidence>
<dbReference type="InterPro" id="IPR013766">
    <property type="entry name" value="Thioredoxin_domain"/>
</dbReference>
<dbReference type="SUPFAM" id="SSF52833">
    <property type="entry name" value="Thioredoxin-like"/>
    <property type="match status" value="1"/>
</dbReference>
<dbReference type="Pfam" id="PF13462">
    <property type="entry name" value="Thioredoxin_4"/>
    <property type="match status" value="1"/>
</dbReference>
<dbReference type="CDD" id="cd03023">
    <property type="entry name" value="DsbA_Com1_like"/>
    <property type="match status" value="1"/>
</dbReference>
<dbReference type="RefSeq" id="WP_156566121.1">
    <property type="nucleotide sequence ID" value="NZ_CACRTZ010000016.1"/>
</dbReference>
<dbReference type="Pfam" id="PF18312">
    <property type="entry name" value="ScsC_N"/>
    <property type="match status" value="1"/>
</dbReference>
<evidence type="ECO:0000256" key="1">
    <source>
        <dbReference type="SAM" id="SignalP"/>
    </source>
</evidence>
<dbReference type="InterPro" id="IPR041205">
    <property type="entry name" value="ScsC_N"/>
</dbReference>
<dbReference type="InterPro" id="IPR036249">
    <property type="entry name" value="Thioredoxin-like_sf"/>
</dbReference>
<dbReference type="EMBL" id="CACRTZ010000016">
    <property type="protein sequence ID" value="VYU35612.1"/>
    <property type="molecule type" value="Genomic_DNA"/>
</dbReference>
<sequence>MNLKKTLLAVVTTYTIFQLTPLQAAPAPIFTPEQEAQIGKIAADYLMAHPEVMVQVSQKLQQQQQARQQQALVLNVMENQDALLRDVDPPVTGPDNAKVAVIEFFDYQCIYCSRLAPVMEQVMKASPDVRYIFKEWPIFASRWENSENAALHGIDVWKQKGAAAYAVYHNSVYQTGHNEGQLTAEDIDAAAKKAGVTGKLAADYIPLLEKNNQLARTLGLTGTPGVIVMPVNNATPKTITVFPGTATAEQIQAAMRKASN</sequence>
<feature type="chain" id="PRO_5027003955" evidence="1">
    <location>
        <begin position="25"/>
        <end position="260"/>
    </location>
</feature>
<dbReference type="AlphaFoldDB" id="A0A6N3E4Q2"/>
<dbReference type="InterPro" id="IPR012336">
    <property type="entry name" value="Thioredoxin-like_fold"/>
</dbReference>
<protein>
    <submittedName>
        <fullName evidence="3">DSBA-like thioredoxin domain protein</fullName>
    </submittedName>
</protein>
<dbReference type="Gene3D" id="3.40.30.10">
    <property type="entry name" value="Glutaredoxin"/>
    <property type="match status" value="1"/>
</dbReference>
<accession>A0A6N3E4Q2</accession>
<feature type="domain" description="Thioredoxin" evidence="2">
    <location>
        <begin position="21"/>
        <end position="260"/>
    </location>
</feature>
<gene>
    <name evidence="3" type="ORF">EMLFYP7_02090</name>
</gene>
<name>A0A6N3E4Q2_9ENTR</name>
<organism evidence="3">
    <name type="scientific">Phytobacter massiliensis</name>
    <dbReference type="NCBI Taxonomy" id="1485952"/>
    <lineage>
        <taxon>Bacteria</taxon>
        <taxon>Pseudomonadati</taxon>
        <taxon>Pseudomonadota</taxon>
        <taxon>Gammaproteobacteria</taxon>
        <taxon>Enterobacterales</taxon>
        <taxon>Enterobacteriaceae</taxon>
        <taxon>Phytobacter</taxon>
    </lineage>
</organism>
<proteinExistence type="predicted"/>
<evidence type="ECO:0000259" key="2">
    <source>
        <dbReference type="PROSITE" id="PS51352"/>
    </source>
</evidence>